<dbReference type="AlphaFoldDB" id="A0A7S4D0I5"/>
<protein>
    <submittedName>
        <fullName evidence="2">Uncharacterized protein</fullName>
    </submittedName>
</protein>
<feature type="region of interest" description="Disordered" evidence="1">
    <location>
        <begin position="70"/>
        <end position="102"/>
    </location>
</feature>
<reference evidence="2" key="1">
    <citation type="submission" date="2021-01" db="EMBL/GenBank/DDBJ databases">
        <authorList>
            <person name="Corre E."/>
            <person name="Pelletier E."/>
            <person name="Niang G."/>
            <person name="Scheremetjew M."/>
            <person name="Finn R."/>
            <person name="Kale V."/>
            <person name="Holt S."/>
            <person name="Cochrane G."/>
            <person name="Meng A."/>
            <person name="Brown T."/>
            <person name="Cohen L."/>
        </authorList>
    </citation>
    <scope>NUCLEOTIDE SEQUENCE</scope>
    <source>
        <strain evidence="2">CCMP1594</strain>
    </source>
</reference>
<dbReference type="EMBL" id="HBJA01066478">
    <property type="protein sequence ID" value="CAE0812272.1"/>
    <property type="molecule type" value="Transcribed_RNA"/>
</dbReference>
<feature type="compositionally biased region" description="Polar residues" evidence="1">
    <location>
        <begin position="87"/>
        <end position="96"/>
    </location>
</feature>
<organism evidence="2">
    <name type="scientific">Eutreptiella gymnastica</name>
    <dbReference type="NCBI Taxonomy" id="73025"/>
    <lineage>
        <taxon>Eukaryota</taxon>
        <taxon>Discoba</taxon>
        <taxon>Euglenozoa</taxon>
        <taxon>Euglenida</taxon>
        <taxon>Spirocuta</taxon>
        <taxon>Euglenophyceae</taxon>
        <taxon>Eutreptiales</taxon>
        <taxon>Eutreptiaceae</taxon>
        <taxon>Eutreptiella</taxon>
    </lineage>
</organism>
<sequence>MHTRVQPKLLVLASGPAKGHICTIWVYGRGHPSSTHYFKSTFSTFLTELIPPNFVPGANGNIFARRDVRAEPKSATTTGHGTVIGKKTQQSRTTAKGAQVYP</sequence>
<name>A0A7S4D0I5_9EUGL</name>
<proteinExistence type="predicted"/>
<gene>
    <name evidence="2" type="ORF">EGYM00163_LOCUS23422</name>
</gene>
<evidence type="ECO:0000256" key="1">
    <source>
        <dbReference type="SAM" id="MobiDB-lite"/>
    </source>
</evidence>
<evidence type="ECO:0000313" key="2">
    <source>
        <dbReference type="EMBL" id="CAE0812272.1"/>
    </source>
</evidence>
<accession>A0A7S4D0I5</accession>